<dbReference type="InterPro" id="IPR026032">
    <property type="entry name" value="HcaT-like"/>
</dbReference>
<evidence type="ECO:0000256" key="1">
    <source>
        <dbReference type="ARBA" id="ARBA00004429"/>
    </source>
</evidence>
<evidence type="ECO:0000259" key="9">
    <source>
        <dbReference type="Pfam" id="PF12832"/>
    </source>
</evidence>
<protein>
    <submittedName>
        <fullName evidence="10">MFS transporter</fullName>
    </submittedName>
</protein>
<evidence type="ECO:0000256" key="3">
    <source>
        <dbReference type="ARBA" id="ARBA00022475"/>
    </source>
</evidence>
<feature type="transmembrane region" description="Helical" evidence="8">
    <location>
        <begin position="211"/>
        <end position="232"/>
    </location>
</feature>
<name>A0ABU9D6G8_9PROT</name>
<comment type="subcellular location">
    <subcellularLocation>
        <location evidence="1">Cell inner membrane</location>
        <topology evidence="1">Multi-pass membrane protein</topology>
    </subcellularLocation>
</comment>
<dbReference type="EMBL" id="JBBPCO010000001">
    <property type="protein sequence ID" value="MEK8088278.1"/>
    <property type="molecule type" value="Genomic_DNA"/>
</dbReference>
<evidence type="ECO:0000256" key="4">
    <source>
        <dbReference type="ARBA" id="ARBA00022519"/>
    </source>
</evidence>
<keyword evidence="6 8" id="KW-1133">Transmembrane helix</keyword>
<feature type="transmembrane region" description="Helical" evidence="8">
    <location>
        <begin position="167"/>
        <end position="190"/>
    </location>
</feature>
<feature type="transmembrane region" description="Helical" evidence="8">
    <location>
        <begin position="106"/>
        <end position="124"/>
    </location>
</feature>
<dbReference type="RefSeq" id="WP_341369344.1">
    <property type="nucleotide sequence ID" value="NZ_JBBPCO010000001.1"/>
</dbReference>
<evidence type="ECO:0000256" key="2">
    <source>
        <dbReference type="ARBA" id="ARBA00022448"/>
    </source>
</evidence>
<dbReference type="Pfam" id="PF12832">
    <property type="entry name" value="MFS_1_like"/>
    <property type="match status" value="1"/>
</dbReference>
<keyword evidence="11" id="KW-1185">Reference proteome</keyword>
<proteinExistence type="predicted"/>
<evidence type="ECO:0000313" key="11">
    <source>
        <dbReference type="Proteomes" id="UP001446205"/>
    </source>
</evidence>
<dbReference type="InterPro" id="IPR024989">
    <property type="entry name" value="MFS_assoc_dom"/>
</dbReference>
<comment type="caution">
    <text evidence="10">The sequence shown here is derived from an EMBL/GenBank/DDBJ whole genome shotgun (WGS) entry which is preliminary data.</text>
</comment>
<dbReference type="InterPro" id="IPR036259">
    <property type="entry name" value="MFS_trans_sf"/>
</dbReference>
<dbReference type="SUPFAM" id="SSF103473">
    <property type="entry name" value="MFS general substrate transporter"/>
    <property type="match status" value="1"/>
</dbReference>
<dbReference type="Proteomes" id="UP001446205">
    <property type="component" value="Unassembled WGS sequence"/>
</dbReference>
<evidence type="ECO:0000256" key="5">
    <source>
        <dbReference type="ARBA" id="ARBA00022692"/>
    </source>
</evidence>
<evidence type="ECO:0000256" key="8">
    <source>
        <dbReference type="SAM" id="Phobius"/>
    </source>
</evidence>
<evidence type="ECO:0000256" key="7">
    <source>
        <dbReference type="ARBA" id="ARBA00023136"/>
    </source>
</evidence>
<feature type="transmembrane region" description="Helical" evidence="8">
    <location>
        <begin position="244"/>
        <end position="265"/>
    </location>
</feature>
<sequence>MIFPKGGQQLGVPTEAARLASFYALYFAALGAFVPYWGPYLKDAGLSALQIGILTALVQVSKVFAPNLWGSLAERTGDRLRVIHWATLSAAAGFALLFFTHDFFGIALATLLFSFFWAASLPLVETTTLDWSRRTGGRYGRVRLWGSLGFIAVSLSLGGLIEHWGQWLFLVVVLALLLGVWLAGLGLPGGERHPVEEGARVSALALLRRPGVLAFFLGCALEQASHGPYYAFYSIYLGQHGISGLYIGLLWAFAVLCEVGFFLVSERVVASMGLRKLLIASFSFTLVRWAIIAAWPNLGFIVFAQVLHAASYAGFHAAAVNLTYRQFAPAERVQGQALYTSIAFGFGGAIGGLAAGAIWQQWGGSASFVAAALATGLGLLLILLAGRRMQALQPAG</sequence>
<dbReference type="PIRSF" id="PIRSF004925">
    <property type="entry name" value="HcaT"/>
    <property type="match status" value="1"/>
</dbReference>
<dbReference type="PANTHER" id="PTHR23522:SF10">
    <property type="entry name" value="3-PHENYLPROPIONIC ACID TRANSPORTER-RELATED"/>
    <property type="match status" value="1"/>
</dbReference>
<keyword evidence="3" id="KW-1003">Cell membrane</keyword>
<feature type="transmembrane region" description="Helical" evidence="8">
    <location>
        <begin position="336"/>
        <end position="359"/>
    </location>
</feature>
<dbReference type="Gene3D" id="1.20.1250.20">
    <property type="entry name" value="MFS general substrate transporter like domains"/>
    <property type="match status" value="2"/>
</dbReference>
<feature type="transmembrane region" description="Helical" evidence="8">
    <location>
        <begin position="301"/>
        <end position="324"/>
    </location>
</feature>
<feature type="transmembrane region" description="Helical" evidence="8">
    <location>
        <begin position="144"/>
        <end position="161"/>
    </location>
</feature>
<reference evidence="10 11" key="1">
    <citation type="submission" date="2024-04" db="EMBL/GenBank/DDBJ databases">
        <authorList>
            <person name="Abashina T."/>
            <person name="Shaikin A."/>
        </authorList>
    </citation>
    <scope>NUCLEOTIDE SEQUENCE [LARGE SCALE GENOMIC DNA]</scope>
    <source>
        <strain evidence="10 11">AAFK</strain>
    </source>
</reference>
<keyword evidence="2" id="KW-0813">Transport</keyword>
<feature type="transmembrane region" description="Helical" evidence="8">
    <location>
        <begin position="20"/>
        <end position="38"/>
    </location>
</feature>
<feature type="transmembrane region" description="Helical" evidence="8">
    <location>
        <begin position="82"/>
        <end position="100"/>
    </location>
</feature>
<organism evidence="10 11">
    <name type="scientific">Thermithiobacillus plumbiphilus</name>
    <dbReference type="NCBI Taxonomy" id="1729899"/>
    <lineage>
        <taxon>Bacteria</taxon>
        <taxon>Pseudomonadati</taxon>
        <taxon>Pseudomonadota</taxon>
        <taxon>Acidithiobacillia</taxon>
        <taxon>Acidithiobacillales</taxon>
        <taxon>Thermithiobacillaceae</taxon>
        <taxon>Thermithiobacillus</taxon>
    </lineage>
</organism>
<feature type="transmembrane region" description="Helical" evidence="8">
    <location>
        <begin position="277"/>
        <end position="295"/>
    </location>
</feature>
<feature type="domain" description="Major facilitator superfamily associated" evidence="9">
    <location>
        <begin position="18"/>
        <end position="368"/>
    </location>
</feature>
<accession>A0ABU9D6G8</accession>
<keyword evidence="4" id="KW-0997">Cell inner membrane</keyword>
<keyword evidence="5 8" id="KW-0812">Transmembrane</keyword>
<feature type="transmembrane region" description="Helical" evidence="8">
    <location>
        <begin position="365"/>
        <end position="385"/>
    </location>
</feature>
<dbReference type="PANTHER" id="PTHR23522">
    <property type="entry name" value="BLL5896 PROTEIN"/>
    <property type="match status" value="1"/>
</dbReference>
<dbReference type="NCBIfam" id="NF037955">
    <property type="entry name" value="mfs"/>
    <property type="match status" value="1"/>
</dbReference>
<keyword evidence="7 8" id="KW-0472">Membrane</keyword>
<evidence type="ECO:0000313" key="10">
    <source>
        <dbReference type="EMBL" id="MEK8088278.1"/>
    </source>
</evidence>
<evidence type="ECO:0000256" key="6">
    <source>
        <dbReference type="ARBA" id="ARBA00022989"/>
    </source>
</evidence>
<gene>
    <name evidence="10" type="ORF">WOB96_00735</name>
</gene>